<dbReference type="InterPro" id="IPR011990">
    <property type="entry name" value="TPR-like_helical_dom_sf"/>
</dbReference>
<keyword evidence="1" id="KW-0732">Signal</keyword>
<dbReference type="PROSITE" id="PS51257">
    <property type="entry name" value="PROKAR_LIPOPROTEIN"/>
    <property type="match status" value="1"/>
</dbReference>
<dbReference type="SUPFAM" id="SSF48452">
    <property type="entry name" value="TPR-like"/>
    <property type="match status" value="1"/>
</dbReference>
<evidence type="ECO:0000313" key="3">
    <source>
        <dbReference type="Proteomes" id="UP000426027"/>
    </source>
</evidence>
<evidence type="ECO:0000313" key="2">
    <source>
        <dbReference type="EMBL" id="QGW28652.1"/>
    </source>
</evidence>
<dbReference type="EMBL" id="CP046566">
    <property type="protein sequence ID" value="QGW28652.1"/>
    <property type="molecule type" value="Genomic_DNA"/>
</dbReference>
<dbReference type="KEGG" id="fls:GLV81_11590"/>
<feature type="chain" id="PRO_5026183923" evidence="1">
    <location>
        <begin position="22"/>
        <end position="584"/>
    </location>
</feature>
<reference evidence="2 3" key="1">
    <citation type="submission" date="2019-11" db="EMBL/GenBank/DDBJ databases">
        <authorList>
            <person name="Im W.T."/>
        </authorList>
    </citation>
    <scope>NUCLEOTIDE SEQUENCE [LARGE SCALE GENOMIC DNA]</scope>
    <source>
        <strain evidence="2 3">SB-02</strain>
    </source>
</reference>
<dbReference type="RefSeq" id="WP_157479005.1">
    <property type="nucleotide sequence ID" value="NZ_CP046566.1"/>
</dbReference>
<gene>
    <name evidence="2" type="ORF">GLV81_11590</name>
</gene>
<dbReference type="Proteomes" id="UP000426027">
    <property type="component" value="Chromosome"/>
</dbReference>
<feature type="signal peptide" evidence="1">
    <location>
        <begin position="1"/>
        <end position="21"/>
    </location>
</feature>
<organism evidence="2 3">
    <name type="scientific">Phnomibacter ginsenosidimutans</name>
    <dbReference type="NCBI Taxonomy" id="2676868"/>
    <lineage>
        <taxon>Bacteria</taxon>
        <taxon>Pseudomonadati</taxon>
        <taxon>Bacteroidota</taxon>
        <taxon>Chitinophagia</taxon>
        <taxon>Chitinophagales</taxon>
        <taxon>Chitinophagaceae</taxon>
        <taxon>Phnomibacter</taxon>
    </lineage>
</organism>
<evidence type="ECO:0000256" key="1">
    <source>
        <dbReference type="SAM" id="SignalP"/>
    </source>
</evidence>
<accession>A0A6I6GP03</accession>
<dbReference type="AlphaFoldDB" id="A0A6I6GP03"/>
<proteinExistence type="predicted"/>
<sequence length="584" mass="66930">MKTFKISYFTLMLMAALAGLAGCKKTFDKEPEQVLDVANMYRDVYDADAAIIGLYGKFMNLADRYVILNELRGDMLNYTDNADMYLRQISSHNVTADNPYANPRPFYELILNCNDVLKNFLIMKQDNKMKEAEFNQRYSDVGALRSFLYLQLGIHYGKVPYVTSALETVDDIKKSSNFPMLEFDVLIDSLISFTEALPFKDPYPSGTTLNINTDGYQTAKFFVNKKCLLGDLYLWKGDYTAAATKYREVMETSTSGTQGARYYMQYKLGWNGSAEDHYITYSRAGDATTLVWEPQWRHMFQRGQDNGFDYEWIWVLPFDSKFQPDNSLVKLFSPVGGNYLVKPSKQAMDYWNNTPQRPVSGQTGFLPYDARGIFTWREIGGQPVVMKYLYNYINYSTNTALNPLQKNGKWFLYRQTHLHLRFAEAANRAGKHKIAYALFNSGFAAAFPPPSGVTDVTLYHNTLWEPYPFNFDARNSGGTGVPYYRSDWYRNLGIRGRANVQNYTITGTDSLLQIEDGLVQEGALENGFEGTRWADLLRVARRRNDPSFLADKVYQKLLKDGTPGAAETRARLMDKANWYLPFKL</sequence>
<protein>
    <submittedName>
        <fullName evidence="2">RagB/SusD family protein</fullName>
    </submittedName>
</protein>
<dbReference type="Gene3D" id="1.25.40.390">
    <property type="match status" value="1"/>
</dbReference>
<keyword evidence="3" id="KW-1185">Reference proteome</keyword>
<name>A0A6I6GP03_9BACT</name>